<dbReference type="InterPro" id="IPR045151">
    <property type="entry name" value="DCAF8"/>
</dbReference>
<dbReference type="GO" id="GO:0005737">
    <property type="term" value="C:cytoplasm"/>
    <property type="evidence" value="ECO:0007669"/>
    <property type="project" value="TreeGrafter"/>
</dbReference>
<name>A0A1Y3BJ26_EURMA</name>
<feature type="compositionally biased region" description="Acidic residues" evidence="4">
    <location>
        <begin position="181"/>
        <end position="193"/>
    </location>
</feature>
<keyword evidence="2" id="KW-0677">Repeat</keyword>
<dbReference type="GO" id="GO:0080008">
    <property type="term" value="C:Cul4-RING E3 ubiquitin ligase complex"/>
    <property type="evidence" value="ECO:0007669"/>
    <property type="project" value="TreeGrafter"/>
</dbReference>
<evidence type="ECO:0000256" key="3">
    <source>
        <dbReference type="PROSITE-ProRule" id="PRU00221"/>
    </source>
</evidence>
<evidence type="ECO:0000256" key="2">
    <source>
        <dbReference type="ARBA" id="ARBA00022737"/>
    </source>
</evidence>
<dbReference type="InterPro" id="IPR001680">
    <property type="entry name" value="WD40_rpt"/>
</dbReference>
<dbReference type="Pfam" id="PF00400">
    <property type="entry name" value="WD40"/>
    <property type="match status" value="1"/>
</dbReference>
<dbReference type="GO" id="GO:0045717">
    <property type="term" value="P:negative regulation of fatty acid biosynthetic process"/>
    <property type="evidence" value="ECO:0007669"/>
    <property type="project" value="TreeGrafter"/>
</dbReference>
<feature type="non-terminal residue" evidence="5">
    <location>
        <position position="289"/>
    </location>
</feature>
<dbReference type="SMART" id="SM00320">
    <property type="entry name" value="WD40"/>
    <property type="match status" value="2"/>
</dbReference>
<dbReference type="Gene3D" id="2.130.10.10">
    <property type="entry name" value="YVTN repeat-like/Quinoprotein amine dehydrogenase"/>
    <property type="match status" value="1"/>
</dbReference>
<dbReference type="PANTHER" id="PTHR15574">
    <property type="entry name" value="WD REPEAT DOMAIN-CONTAINING FAMILY"/>
    <property type="match status" value="1"/>
</dbReference>
<evidence type="ECO:0000256" key="4">
    <source>
        <dbReference type="SAM" id="MobiDB-lite"/>
    </source>
</evidence>
<accession>A0A1Y3BJ26</accession>
<feature type="repeat" description="WD" evidence="3">
    <location>
        <begin position="68"/>
        <end position="100"/>
    </location>
</feature>
<dbReference type="PANTHER" id="PTHR15574:SF43">
    <property type="entry name" value="DDB1- AND CUL4-ASSOCIATED FACTOR 5"/>
    <property type="match status" value="1"/>
</dbReference>
<sequence>MEGDGFYNYCTLKNCSFAGQNDQYVISGSDNFYIYMWKIPDIVLNNSWENNPLNNDSTTYVAKPMQILSGHRSIVNQVRFNRNNGIIVSTGVEKMVRLWSPLIQFEENKLINSKEPKFSRQLYHYTDYIGDLHDDHIFEEDFRLIAYFDIMLKRDISLSSYSSSDDENRSYFELCDYSSSSDDDEQNDDDNNNNDDCPSTDFKSDTDEKFHIQNHYNFKNNHPHHHQQQQQIIIENIRNNAKDYMSITYSKRMYIRYLKSIATIIIEQIEKITPELKDILQQSTQSSSI</sequence>
<dbReference type="AlphaFoldDB" id="A0A1Y3BJ26"/>
<dbReference type="Proteomes" id="UP000194236">
    <property type="component" value="Unassembled WGS sequence"/>
</dbReference>
<dbReference type="OrthoDB" id="5573735at2759"/>
<evidence type="ECO:0000313" key="5">
    <source>
        <dbReference type="EMBL" id="OTF79155.1"/>
    </source>
</evidence>
<dbReference type="SUPFAM" id="SSF50978">
    <property type="entry name" value="WD40 repeat-like"/>
    <property type="match status" value="1"/>
</dbReference>
<comment type="caution">
    <text evidence="5">The sequence shown here is derived from an EMBL/GenBank/DDBJ whole genome shotgun (WGS) entry which is preliminary data.</text>
</comment>
<evidence type="ECO:0000256" key="1">
    <source>
        <dbReference type="ARBA" id="ARBA00022574"/>
    </source>
</evidence>
<gene>
    <name evidence="5" type="ORF">BLA29_007627</name>
</gene>
<dbReference type="EMBL" id="MUJZ01024605">
    <property type="protein sequence ID" value="OTF79155.1"/>
    <property type="molecule type" value="Genomic_DNA"/>
</dbReference>
<dbReference type="PROSITE" id="PS50294">
    <property type="entry name" value="WD_REPEATS_REGION"/>
    <property type="match status" value="1"/>
</dbReference>
<reference evidence="5 6" key="1">
    <citation type="submission" date="2017-03" db="EMBL/GenBank/DDBJ databases">
        <title>Genome Survey of Euroglyphus maynei.</title>
        <authorList>
            <person name="Arlian L.G."/>
            <person name="Morgan M.S."/>
            <person name="Rider S.D."/>
        </authorList>
    </citation>
    <scope>NUCLEOTIDE SEQUENCE [LARGE SCALE GENOMIC DNA]</scope>
    <source>
        <strain evidence="5">Arlian Lab</strain>
        <tissue evidence="5">Whole body</tissue>
    </source>
</reference>
<protein>
    <submittedName>
        <fullName evidence="5">Uncharacterized protein</fullName>
    </submittedName>
</protein>
<evidence type="ECO:0000313" key="6">
    <source>
        <dbReference type="Proteomes" id="UP000194236"/>
    </source>
</evidence>
<keyword evidence="1 3" id="KW-0853">WD repeat</keyword>
<dbReference type="PROSITE" id="PS50082">
    <property type="entry name" value="WD_REPEATS_2"/>
    <property type="match status" value="1"/>
</dbReference>
<feature type="region of interest" description="Disordered" evidence="4">
    <location>
        <begin position="177"/>
        <end position="204"/>
    </location>
</feature>
<proteinExistence type="predicted"/>
<organism evidence="5 6">
    <name type="scientific">Euroglyphus maynei</name>
    <name type="common">Mayne's house dust mite</name>
    <dbReference type="NCBI Taxonomy" id="6958"/>
    <lineage>
        <taxon>Eukaryota</taxon>
        <taxon>Metazoa</taxon>
        <taxon>Ecdysozoa</taxon>
        <taxon>Arthropoda</taxon>
        <taxon>Chelicerata</taxon>
        <taxon>Arachnida</taxon>
        <taxon>Acari</taxon>
        <taxon>Acariformes</taxon>
        <taxon>Sarcoptiformes</taxon>
        <taxon>Astigmata</taxon>
        <taxon>Psoroptidia</taxon>
        <taxon>Analgoidea</taxon>
        <taxon>Pyroglyphidae</taxon>
        <taxon>Pyroglyphinae</taxon>
        <taxon>Euroglyphus</taxon>
    </lineage>
</organism>
<dbReference type="InterPro" id="IPR015943">
    <property type="entry name" value="WD40/YVTN_repeat-like_dom_sf"/>
</dbReference>
<dbReference type="InterPro" id="IPR036322">
    <property type="entry name" value="WD40_repeat_dom_sf"/>
</dbReference>
<keyword evidence="6" id="KW-1185">Reference proteome</keyword>